<keyword evidence="2" id="KW-1185">Reference proteome</keyword>
<organism evidence="1 2">
    <name type="scientific">Drosophila willistoni</name>
    <name type="common">Fruit fly</name>
    <dbReference type="NCBI Taxonomy" id="7260"/>
    <lineage>
        <taxon>Eukaryota</taxon>
        <taxon>Metazoa</taxon>
        <taxon>Ecdysozoa</taxon>
        <taxon>Arthropoda</taxon>
        <taxon>Hexapoda</taxon>
        <taxon>Insecta</taxon>
        <taxon>Pterygota</taxon>
        <taxon>Neoptera</taxon>
        <taxon>Endopterygota</taxon>
        <taxon>Diptera</taxon>
        <taxon>Brachycera</taxon>
        <taxon>Muscomorpha</taxon>
        <taxon>Ephydroidea</taxon>
        <taxon>Drosophilidae</taxon>
        <taxon>Drosophila</taxon>
        <taxon>Sophophora</taxon>
    </lineage>
</organism>
<reference evidence="1 2" key="1">
    <citation type="journal article" date="2007" name="Nature">
        <title>Evolution of genes and genomes on the Drosophila phylogeny.</title>
        <authorList>
            <consortium name="Drosophila 12 Genomes Consortium"/>
            <person name="Clark A.G."/>
            <person name="Eisen M.B."/>
            <person name="Smith D.R."/>
            <person name="Bergman C.M."/>
            <person name="Oliver B."/>
            <person name="Markow T.A."/>
            <person name="Kaufman T.C."/>
            <person name="Kellis M."/>
            <person name="Gelbart W."/>
            <person name="Iyer V.N."/>
            <person name="Pollard D.A."/>
            <person name="Sackton T.B."/>
            <person name="Larracuente A.M."/>
            <person name="Singh N.D."/>
            <person name="Abad J.P."/>
            <person name="Abt D.N."/>
            <person name="Adryan B."/>
            <person name="Aguade M."/>
            <person name="Akashi H."/>
            <person name="Anderson W.W."/>
            <person name="Aquadro C.F."/>
            <person name="Ardell D.H."/>
            <person name="Arguello R."/>
            <person name="Artieri C.G."/>
            <person name="Barbash D.A."/>
            <person name="Barker D."/>
            <person name="Barsanti P."/>
            <person name="Batterham P."/>
            <person name="Batzoglou S."/>
            <person name="Begun D."/>
            <person name="Bhutkar A."/>
            <person name="Blanco E."/>
            <person name="Bosak S.A."/>
            <person name="Bradley R.K."/>
            <person name="Brand A.D."/>
            <person name="Brent M.R."/>
            <person name="Brooks A.N."/>
            <person name="Brown R.H."/>
            <person name="Butlin R.K."/>
            <person name="Caggese C."/>
            <person name="Calvi B.R."/>
            <person name="Bernardo de Carvalho A."/>
            <person name="Caspi A."/>
            <person name="Castrezana S."/>
            <person name="Celniker S.E."/>
            <person name="Chang J.L."/>
            <person name="Chapple C."/>
            <person name="Chatterji S."/>
            <person name="Chinwalla A."/>
            <person name="Civetta A."/>
            <person name="Clifton S.W."/>
            <person name="Comeron J.M."/>
            <person name="Costello J.C."/>
            <person name="Coyne J.A."/>
            <person name="Daub J."/>
            <person name="David R.G."/>
            <person name="Delcher A.L."/>
            <person name="Delehaunty K."/>
            <person name="Do C.B."/>
            <person name="Ebling H."/>
            <person name="Edwards K."/>
            <person name="Eickbush T."/>
            <person name="Evans J.D."/>
            <person name="Filipski A."/>
            <person name="Findeiss S."/>
            <person name="Freyhult E."/>
            <person name="Fulton L."/>
            <person name="Fulton R."/>
            <person name="Garcia A.C."/>
            <person name="Gardiner A."/>
            <person name="Garfield D.A."/>
            <person name="Garvin B.E."/>
            <person name="Gibson G."/>
            <person name="Gilbert D."/>
            <person name="Gnerre S."/>
            <person name="Godfrey J."/>
            <person name="Good R."/>
            <person name="Gotea V."/>
            <person name="Gravely B."/>
            <person name="Greenberg A.J."/>
            <person name="Griffiths-Jones S."/>
            <person name="Gross S."/>
            <person name="Guigo R."/>
            <person name="Gustafson E.A."/>
            <person name="Haerty W."/>
            <person name="Hahn M.W."/>
            <person name="Halligan D.L."/>
            <person name="Halpern A.L."/>
            <person name="Halter G.M."/>
            <person name="Han M.V."/>
            <person name="Heger A."/>
            <person name="Hillier L."/>
            <person name="Hinrichs A.S."/>
            <person name="Holmes I."/>
            <person name="Hoskins R.A."/>
            <person name="Hubisz M.J."/>
            <person name="Hultmark D."/>
            <person name="Huntley M.A."/>
            <person name="Jaffe D.B."/>
            <person name="Jagadeeshan S."/>
            <person name="Jeck W.R."/>
            <person name="Johnson J."/>
            <person name="Jones C.D."/>
            <person name="Jordan W.C."/>
            <person name="Karpen G.H."/>
            <person name="Kataoka E."/>
            <person name="Keightley P.D."/>
            <person name="Kheradpour P."/>
            <person name="Kirkness E.F."/>
            <person name="Koerich L.B."/>
            <person name="Kristiansen K."/>
            <person name="Kudrna D."/>
            <person name="Kulathinal R.J."/>
            <person name="Kumar S."/>
            <person name="Kwok R."/>
            <person name="Lander E."/>
            <person name="Langley C.H."/>
            <person name="Lapoint R."/>
            <person name="Lazzaro B.P."/>
            <person name="Lee S.J."/>
            <person name="Levesque L."/>
            <person name="Li R."/>
            <person name="Lin C.F."/>
            <person name="Lin M.F."/>
            <person name="Lindblad-Toh K."/>
            <person name="Llopart A."/>
            <person name="Long M."/>
            <person name="Low L."/>
            <person name="Lozovsky E."/>
            <person name="Lu J."/>
            <person name="Luo M."/>
            <person name="Machado C.A."/>
            <person name="Makalowski W."/>
            <person name="Marzo M."/>
            <person name="Matsuda M."/>
            <person name="Matzkin L."/>
            <person name="McAllister B."/>
            <person name="McBride C.S."/>
            <person name="McKernan B."/>
            <person name="McKernan K."/>
            <person name="Mendez-Lago M."/>
            <person name="Minx P."/>
            <person name="Mollenhauer M.U."/>
            <person name="Montooth K."/>
            <person name="Mount S.M."/>
            <person name="Mu X."/>
            <person name="Myers E."/>
            <person name="Negre B."/>
            <person name="Newfeld S."/>
            <person name="Nielsen R."/>
            <person name="Noor M.A."/>
            <person name="O'Grady P."/>
            <person name="Pachter L."/>
            <person name="Papaceit M."/>
            <person name="Parisi M.J."/>
            <person name="Parisi M."/>
            <person name="Parts L."/>
            <person name="Pedersen J.S."/>
            <person name="Pesole G."/>
            <person name="Phillippy A.M."/>
            <person name="Ponting C.P."/>
            <person name="Pop M."/>
            <person name="Porcelli D."/>
            <person name="Powell J.R."/>
            <person name="Prohaska S."/>
            <person name="Pruitt K."/>
            <person name="Puig M."/>
            <person name="Quesneville H."/>
            <person name="Ram K.R."/>
            <person name="Rand D."/>
            <person name="Rasmussen M.D."/>
            <person name="Reed L.K."/>
            <person name="Reenan R."/>
            <person name="Reily A."/>
            <person name="Remington K.A."/>
            <person name="Rieger T.T."/>
            <person name="Ritchie M.G."/>
            <person name="Robin C."/>
            <person name="Rogers Y.H."/>
            <person name="Rohde C."/>
            <person name="Rozas J."/>
            <person name="Rubenfield M.J."/>
            <person name="Ruiz A."/>
            <person name="Russo S."/>
            <person name="Salzberg S.L."/>
            <person name="Sanchez-Gracia A."/>
            <person name="Saranga D.J."/>
            <person name="Sato H."/>
            <person name="Schaeffer S.W."/>
            <person name="Schatz M.C."/>
            <person name="Schlenke T."/>
            <person name="Schwartz R."/>
            <person name="Segarra C."/>
            <person name="Singh R.S."/>
            <person name="Sirot L."/>
            <person name="Sirota M."/>
            <person name="Sisneros N.B."/>
            <person name="Smith C.D."/>
            <person name="Smith T.F."/>
            <person name="Spieth J."/>
            <person name="Stage D.E."/>
            <person name="Stark A."/>
            <person name="Stephan W."/>
            <person name="Strausberg R.L."/>
            <person name="Strempel S."/>
            <person name="Sturgill D."/>
            <person name="Sutton G."/>
            <person name="Sutton G.G."/>
            <person name="Tao W."/>
            <person name="Teichmann S."/>
            <person name="Tobari Y.N."/>
            <person name="Tomimura Y."/>
            <person name="Tsolas J.M."/>
            <person name="Valente V.L."/>
            <person name="Venter E."/>
            <person name="Venter J.C."/>
            <person name="Vicario S."/>
            <person name="Vieira F.G."/>
            <person name="Vilella A.J."/>
            <person name="Villasante A."/>
            <person name="Walenz B."/>
            <person name="Wang J."/>
            <person name="Wasserman M."/>
            <person name="Watts T."/>
            <person name="Wilson D."/>
            <person name="Wilson R.K."/>
            <person name="Wing R.A."/>
            <person name="Wolfner M.F."/>
            <person name="Wong A."/>
            <person name="Wong G.K."/>
            <person name="Wu C.I."/>
            <person name="Wu G."/>
            <person name="Yamamoto D."/>
            <person name="Yang H.P."/>
            <person name="Yang S.P."/>
            <person name="Yorke J.A."/>
            <person name="Yoshida K."/>
            <person name="Zdobnov E."/>
            <person name="Zhang P."/>
            <person name="Zhang Y."/>
            <person name="Zimin A.V."/>
            <person name="Baldwin J."/>
            <person name="Abdouelleil A."/>
            <person name="Abdulkadir J."/>
            <person name="Abebe A."/>
            <person name="Abera B."/>
            <person name="Abreu J."/>
            <person name="Acer S.C."/>
            <person name="Aftuck L."/>
            <person name="Alexander A."/>
            <person name="An P."/>
            <person name="Anderson E."/>
            <person name="Anderson S."/>
            <person name="Arachi H."/>
            <person name="Azer M."/>
            <person name="Bachantsang P."/>
            <person name="Barry A."/>
            <person name="Bayul T."/>
            <person name="Berlin A."/>
            <person name="Bessette D."/>
            <person name="Bloom T."/>
            <person name="Blye J."/>
            <person name="Boguslavskiy L."/>
            <person name="Bonnet C."/>
            <person name="Boukhgalter B."/>
            <person name="Bourzgui I."/>
            <person name="Brown A."/>
            <person name="Cahill P."/>
            <person name="Channer S."/>
            <person name="Cheshatsang Y."/>
            <person name="Chuda L."/>
            <person name="Citroen M."/>
            <person name="Collymore A."/>
            <person name="Cooke P."/>
            <person name="Costello M."/>
            <person name="D'Aco K."/>
            <person name="Daza R."/>
            <person name="De Haan G."/>
            <person name="DeGray S."/>
            <person name="DeMaso C."/>
            <person name="Dhargay N."/>
            <person name="Dooley K."/>
            <person name="Dooley E."/>
            <person name="Doricent M."/>
            <person name="Dorje P."/>
            <person name="Dorjee K."/>
            <person name="Dupes A."/>
            <person name="Elong R."/>
            <person name="Falk J."/>
            <person name="Farina A."/>
            <person name="Faro S."/>
            <person name="Ferguson D."/>
            <person name="Fisher S."/>
            <person name="Foley C.D."/>
            <person name="Franke A."/>
            <person name="Friedrich D."/>
            <person name="Gadbois L."/>
            <person name="Gearin G."/>
            <person name="Gearin C.R."/>
            <person name="Giannoukos G."/>
            <person name="Goode T."/>
            <person name="Graham J."/>
            <person name="Grandbois E."/>
            <person name="Grewal S."/>
            <person name="Gyaltsen K."/>
            <person name="Hafez N."/>
            <person name="Hagos B."/>
            <person name="Hall J."/>
            <person name="Henson C."/>
            <person name="Hollinger A."/>
            <person name="Honan T."/>
            <person name="Huard M.D."/>
            <person name="Hughes L."/>
            <person name="Hurhula B."/>
            <person name="Husby M.E."/>
            <person name="Kamat A."/>
            <person name="Kanga B."/>
            <person name="Kashin S."/>
            <person name="Khazanovich D."/>
            <person name="Kisner P."/>
            <person name="Lance K."/>
            <person name="Lara M."/>
            <person name="Lee W."/>
            <person name="Lennon N."/>
            <person name="Letendre F."/>
            <person name="LeVine R."/>
            <person name="Lipovsky A."/>
            <person name="Liu X."/>
            <person name="Liu J."/>
            <person name="Liu S."/>
            <person name="Lokyitsang T."/>
            <person name="Lokyitsang Y."/>
            <person name="Lubonja R."/>
            <person name="Lui A."/>
            <person name="MacDonald P."/>
            <person name="Magnisalis V."/>
            <person name="Maru K."/>
            <person name="Matthews C."/>
            <person name="McCusker W."/>
            <person name="McDonough S."/>
            <person name="Mehta T."/>
            <person name="Meldrim J."/>
            <person name="Meneus L."/>
            <person name="Mihai O."/>
            <person name="Mihalev A."/>
            <person name="Mihova T."/>
            <person name="Mittelman R."/>
            <person name="Mlenga V."/>
            <person name="Montmayeur A."/>
            <person name="Mulrain L."/>
            <person name="Navidi A."/>
            <person name="Naylor J."/>
            <person name="Negash T."/>
            <person name="Nguyen T."/>
            <person name="Nguyen N."/>
            <person name="Nicol R."/>
            <person name="Norbu C."/>
            <person name="Norbu N."/>
            <person name="Novod N."/>
            <person name="O'Neill B."/>
            <person name="Osman S."/>
            <person name="Markiewicz E."/>
            <person name="Oyono O.L."/>
            <person name="Patti C."/>
            <person name="Phunkhang P."/>
            <person name="Pierre F."/>
            <person name="Priest M."/>
            <person name="Raghuraman S."/>
            <person name="Rege F."/>
            <person name="Reyes R."/>
            <person name="Rise C."/>
            <person name="Rogov P."/>
            <person name="Ross K."/>
            <person name="Ryan E."/>
            <person name="Settipalli S."/>
            <person name="Shea T."/>
            <person name="Sherpa N."/>
            <person name="Shi L."/>
            <person name="Shih D."/>
            <person name="Sparrow T."/>
            <person name="Spaulding J."/>
            <person name="Stalker J."/>
            <person name="Stange-Thomann N."/>
            <person name="Stavropoulos S."/>
            <person name="Stone C."/>
            <person name="Strader C."/>
            <person name="Tesfaye S."/>
            <person name="Thomson T."/>
            <person name="Thoulutsang Y."/>
            <person name="Thoulutsang D."/>
            <person name="Topham K."/>
            <person name="Topping I."/>
            <person name="Tsamla T."/>
            <person name="Vassiliev H."/>
            <person name="Vo A."/>
            <person name="Wangchuk T."/>
            <person name="Wangdi T."/>
            <person name="Weiand M."/>
            <person name="Wilkinson J."/>
            <person name="Wilson A."/>
            <person name="Yadav S."/>
            <person name="Young G."/>
            <person name="Yu Q."/>
            <person name="Zembek L."/>
            <person name="Zhong D."/>
            <person name="Zimmer A."/>
            <person name="Zwirko Z."/>
            <person name="Jaffe D.B."/>
            <person name="Alvarez P."/>
            <person name="Brockman W."/>
            <person name="Butler J."/>
            <person name="Chin C."/>
            <person name="Gnerre S."/>
            <person name="Grabherr M."/>
            <person name="Kleber M."/>
            <person name="Mauceli E."/>
            <person name="MacCallum I."/>
        </authorList>
    </citation>
    <scope>NUCLEOTIDE SEQUENCE [LARGE SCALE GENOMIC DNA]</scope>
    <source>
        <strain evidence="2">Tucson 14030-0811.24</strain>
    </source>
</reference>
<dbReference type="Proteomes" id="UP000007798">
    <property type="component" value="Unassembled WGS sequence"/>
</dbReference>
<proteinExistence type="predicted"/>
<protein>
    <submittedName>
        <fullName evidence="1">Uncharacterized protein</fullName>
    </submittedName>
</protein>
<dbReference type="InParanoid" id="A0A0Q9WRG9"/>
<sequence length="223" mass="26015">MKHCHVKQKVNTPRECPPGPLQRLLAKKKSSQSMMRTNRLNRDIHHRKLNHSTRTFSNLSSEGGVKDKDMANFDLVNFEPIERNGDYWQVLVTLKKRNADGRHLKHRTSSRQLGVTNAVSAIRLGSFYKDLSSPQKMKRLDMPKLVRYVKPSRKHLDSHKVIESISNLLTVATEKVLRRHDRVDRKRFIGKHIAVPRALKEIETEKLPTTEELLSKFRRKIIF</sequence>
<accession>A0A0Q9WRG9</accession>
<dbReference type="AlphaFoldDB" id="A0A0Q9WRG9"/>
<evidence type="ECO:0000313" key="1">
    <source>
        <dbReference type="EMBL" id="KRF98852.1"/>
    </source>
</evidence>
<dbReference type="EMBL" id="CH963925">
    <property type="protein sequence ID" value="KRF98852.1"/>
    <property type="molecule type" value="Genomic_DNA"/>
</dbReference>
<name>A0A0Q9WRG9_DROWI</name>
<evidence type="ECO:0000313" key="2">
    <source>
        <dbReference type="Proteomes" id="UP000007798"/>
    </source>
</evidence>
<gene>
    <name evidence="1" type="primary">Dwil\GK27365</name>
    <name evidence="1" type="ORF">Dwil_GK27365</name>
</gene>